<evidence type="ECO:0000256" key="1">
    <source>
        <dbReference type="SAM" id="MobiDB-lite"/>
    </source>
</evidence>
<feature type="chain" id="PRO_5043825852" description="M23ase beta-sheet core domain-containing protein" evidence="2">
    <location>
        <begin position="30"/>
        <end position="255"/>
    </location>
</feature>
<dbReference type="RefSeq" id="WP_111333259.1">
    <property type="nucleotide sequence ID" value="NZ_CP030032.1"/>
</dbReference>
<dbReference type="OrthoDB" id="9815245at2"/>
<evidence type="ECO:0000313" key="4">
    <source>
        <dbReference type="EMBL" id="AWV89063.1"/>
    </source>
</evidence>
<evidence type="ECO:0000313" key="5">
    <source>
        <dbReference type="Proteomes" id="UP000249799"/>
    </source>
</evidence>
<name>A0A2Z4FJF3_9DELT</name>
<keyword evidence="2" id="KW-0732">Signal</keyword>
<dbReference type="KEGG" id="bsed:DN745_06830"/>
<dbReference type="InterPro" id="IPR011055">
    <property type="entry name" value="Dup_hybrid_motif"/>
</dbReference>
<organism evidence="4 5">
    <name type="scientific">Bradymonas sediminis</name>
    <dbReference type="NCBI Taxonomy" id="1548548"/>
    <lineage>
        <taxon>Bacteria</taxon>
        <taxon>Deltaproteobacteria</taxon>
        <taxon>Bradymonadales</taxon>
        <taxon>Bradymonadaceae</taxon>
        <taxon>Bradymonas</taxon>
    </lineage>
</organism>
<protein>
    <recommendedName>
        <fullName evidence="3">M23ase beta-sheet core domain-containing protein</fullName>
    </recommendedName>
</protein>
<feature type="compositionally biased region" description="Polar residues" evidence="1">
    <location>
        <begin position="210"/>
        <end position="237"/>
    </location>
</feature>
<dbReference type="GO" id="GO:0004222">
    <property type="term" value="F:metalloendopeptidase activity"/>
    <property type="evidence" value="ECO:0007669"/>
    <property type="project" value="TreeGrafter"/>
</dbReference>
<dbReference type="Proteomes" id="UP000249799">
    <property type="component" value="Chromosome"/>
</dbReference>
<keyword evidence="5" id="KW-1185">Reference proteome</keyword>
<gene>
    <name evidence="4" type="ORF">DN745_06830</name>
</gene>
<feature type="domain" description="M23ase beta-sheet core" evidence="3">
    <location>
        <begin position="60"/>
        <end position="158"/>
    </location>
</feature>
<feature type="region of interest" description="Disordered" evidence="1">
    <location>
        <begin position="190"/>
        <end position="255"/>
    </location>
</feature>
<sequence length="255" mass="26676">MYLHSRSTRQFLSTLCAVSVLLFSVAASSAPPLKTPWMCEQTFPVSQSHHTGSHLGKGAQAWDFALPVGTPIVAPAAGTVRMLRQDSTVFGCDPKFAYDANYIIVDFGDGTEALFLHLQANSSTLSVGDKVEVGDTLGKIGMSGYTCGPHLHFQVQETCDSWWCTSVPATFAEHGDPGAGEELTSANCTQPVESPLDQSPMDDLPLDDSNAASAVATKTPTSKANAADKTTTPTGSADNAAAAIGGNTDLQPAPK</sequence>
<accession>A0A2Z4FJF3</accession>
<dbReference type="Pfam" id="PF01551">
    <property type="entry name" value="Peptidase_M23"/>
    <property type="match status" value="1"/>
</dbReference>
<dbReference type="AlphaFoldDB" id="A0A2Z4FJF3"/>
<dbReference type="PANTHER" id="PTHR21666">
    <property type="entry name" value="PEPTIDASE-RELATED"/>
    <property type="match status" value="1"/>
</dbReference>
<evidence type="ECO:0000259" key="3">
    <source>
        <dbReference type="Pfam" id="PF01551"/>
    </source>
</evidence>
<feature type="signal peptide" evidence="2">
    <location>
        <begin position="1"/>
        <end position="29"/>
    </location>
</feature>
<dbReference type="CDD" id="cd12797">
    <property type="entry name" value="M23_peptidase"/>
    <property type="match status" value="1"/>
</dbReference>
<dbReference type="PANTHER" id="PTHR21666:SF270">
    <property type="entry name" value="MUREIN HYDROLASE ACTIVATOR ENVC"/>
    <property type="match status" value="1"/>
</dbReference>
<dbReference type="EMBL" id="CP030032">
    <property type="protein sequence ID" value="AWV89063.1"/>
    <property type="molecule type" value="Genomic_DNA"/>
</dbReference>
<reference evidence="4 5" key="1">
    <citation type="submission" date="2018-06" db="EMBL/GenBank/DDBJ databases">
        <title>Lujinxingia sediminis gen. nov. sp. nov., a new facultative anaerobic member of the class Deltaproteobacteria, and proposal of Lujinxingaceae fam. nov.</title>
        <authorList>
            <person name="Guo L.-Y."/>
            <person name="Li C.-M."/>
            <person name="Wang S."/>
            <person name="Du Z.-J."/>
        </authorList>
    </citation>
    <scope>NUCLEOTIDE SEQUENCE [LARGE SCALE GENOMIC DNA]</scope>
    <source>
        <strain evidence="4 5">FA350</strain>
    </source>
</reference>
<dbReference type="InterPro" id="IPR016047">
    <property type="entry name" value="M23ase_b-sheet_dom"/>
</dbReference>
<dbReference type="InterPro" id="IPR050570">
    <property type="entry name" value="Cell_wall_metabolism_enzyme"/>
</dbReference>
<evidence type="ECO:0000256" key="2">
    <source>
        <dbReference type="SAM" id="SignalP"/>
    </source>
</evidence>
<dbReference type="Gene3D" id="2.70.70.10">
    <property type="entry name" value="Glucose Permease (Domain IIA)"/>
    <property type="match status" value="1"/>
</dbReference>
<dbReference type="SUPFAM" id="SSF51261">
    <property type="entry name" value="Duplicated hybrid motif"/>
    <property type="match status" value="1"/>
</dbReference>
<proteinExistence type="predicted"/>